<evidence type="ECO:0000259" key="7">
    <source>
        <dbReference type="SMART" id="SM01274"/>
    </source>
</evidence>
<dbReference type="NCBIfam" id="NF010052">
    <property type="entry name" value="PRK13529.1"/>
    <property type="match status" value="1"/>
</dbReference>
<name>A0A3B0IZ88_DROGU</name>
<evidence type="ECO:0000313" key="9">
    <source>
        <dbReference type="Proteomes" id="UP000268350"/>
    </source>
</evidence>
<dbReference type="SUPFAM" id="SSF53223">
    <property type="entry name" value="Aminoacid dehydrogenase-like, N-terminal domain"/>
    <property type="match status" value="1"/>
</dbReference>
<dbReference type="Pfam" id="PF03949">
    <property type="entry name" value="Malic_M"/>
    <property type="match status" value="1"/>
</dbReference>
<dbReference type="SUPFAM" id="SSF51735">
    <property type="entry name" value="NAD(P)-binding Rossmann-fold domains"/>
    <property type="match status" value="1"/>
</dbReference>
<dbReference type="SMART" id="SM01274">
    <property type="entry name" value="malic"/>
    <property type="match status" value="1"/>
</dbReference>
<reference evidence="9" key="1">
    <citation type="submission" date="2018-01" db="EMBL/GenBank/DDBJ databases">
        <authorList>
            <person name="Alioto T."/>
            <person name="Alioto T."/>
        </authorList>
    </citation>
    <scope>NUCLEOTIDE SEQUENCE [LARGE SCALE GENOMIC DNA]</scope>
</reference>
<evidence type="ECO:0000256" key="1">
    <source>
        <dbReference type="ARBA" id="ARBA00008785"/>
    </source>
</evidence>
<dbReference type="OMA" id="HHEDFAT"/>
<dbReference type="Proteomes" id="UP000268350">
    <property type="component" value="Unassembled WGS sequence"/>
</dbReference>
<dbReference type="SMART" id="SM00919">
    <property type="entry name" value="Malic_M"/>
    <property type="match status" value="1"/>
</dbReference>
<dbReference type="GO" id="GO:0046872">
    <property type="term" value="F:metal ion binding"/>
    <property type="evidence" value="ECO:0007669"/>
    <property type="project" value="UniProtKB-KW"/>
</dbReference>
<dbReference type="OrthoDB" id="5365701at2759"/>
<sequence length="598" mass="66421">MTFTKLRPLPRLASQLRAIGRSFLQVHNDARSHIVRPDWHNVTDGKLNKGLSFTIEERQRLGVHGLWPCSYRDLEEQLNAVWVNFQARKGNISKFTYINSLSHRHQRLYYRFLRDYTEIVMPIIYTPTMGEIVASFGLHFKYPDGLYITIFDRGHIRNVLENWKEKHVRALCVTDGGRVLGLGDMGANGMGISIGKISLYTALAGVAPQQLLPVCLDVGTDNEELLADPLYVGARINRVRGDEYEDFMQEFMEATVECFGGDTFIHHEDFATPNAIKFLEKYQYSHCCFNDDVQGTGATGLAGMLNVERLTKRKLQDMIFLFVGAGSAALGIANMLLTALQGRGLSLDEAASKIYLFDQNGLVTCGSEKIEEQAKTFAKPMDPIKDLVAAVEQLKPAILLGATGIGGLFTEEVLRSLAKHQERPAVFALSNPTNKTECTAEQAYTFTEGRVLYCSGSPFPPVVFNGKRFTPAQANNCLVFPGIALGAICARARFLPEDLYAEVAATLAKSTSEERLAAGSLYPAIREAHSLALDVGVAVANYLFENGLSNIYPVPKDVCEFIQKTQYRLEYQSALPPTWPYPDFPACRGKDCKAKNIL</sequence>
<dbReference type="EMBL" id="OUUW01000001">
    <property type="protein sequence ID" value="SPP73445.1"/>
    <property type="molecule type" value="Genomic_DNA"/>
</dbReference>
<dbReference type="GO" id="GO:0006108">
    <property type="term" value="P:malate metabolic process"/>
    <property type="evidence" value="ECO:0007669"/>
    <property type="project" value="TreeGrafter"/>
</dbReference>
<dbReference type="InterPro" id="IPR012301">
    <property type="entry name" value="Malic_N_dom"/>
</dbReference>
<evidence type="ECO:0000313" key="8">
    <source>
        <dbReference type="EMBL" id="SPP73445.1"/>
    </source>
</evidence>
<comment type="similarity">
    <text evidence="1">Belongs to the malic enzymes family.</text>
</comment>
<dbReference type="GO" id="GO:0004473">
    <property type="term" value="F:malate dehydrogenase (decarboxylating) (NADP+) activity"/>
    <property type="evidence" value="ECO:0007669"/>
    <property type="project" value="TreeGrafter"/>
</dbReference>
<evidence type="ECO:0000256" key="3">
    <source>
        <dbReference type="PIRSR" id="PIRSR000106-2"/>
    </source>
</evidence>
<evidence type="ECO:0000256" key="4">
    <source>
        <dbReference type="PIRSR" id="PIRSR000106-3"/>
    </source>
</evidence>
<evidence type="ECO:0000256" key="2">
    <source>
        <dbReference type="PIRSR" id="PIRSR000106-1"/>
    </source>
</evidence>
<feature type="binding site" evidence="3">
    <location>
        <position position="178"/>
    </location>
    <ligand>
        <name>(S)-malate</name>
        <dbReference type="ChEBI" id="CHEBI:15589"/>
    </ligand>
</feature>
<keyword evidence="5" id="KW-0472">Membrane</keyword>
<dbReference type="PRINTS" id="PR00072">
    <property type="entry name" value="MALOXRDTASE"/>
</dbReference>
<dbReference type="InterPro" id="IPR037062">
    <property type="entry name" value="Malic_N_dom_sf"/>
</dbReference>
<dbReference type="GO" id="GO:0005739">
    <property type="term" value="C:mitochondrion"/>
    <property type="evidence" value="ECO:0007669"/>
    <property type="project" value="TreeGrafter"/>
</dbReference>
<keyword evidence="5" id="KW-1133">Transmembrane helix</keyword>
<organism evidence="8 9">
    <name type="scientific">Drosophila guanche</name>
    <name type="common">Fruit fly</name>
    <dbReference type="NCBI Taxonomy" id="7266"/>
    <lineage>
        <taxon>Eukaryota</taxon>
        <taxon>Metazoa</taxon>
        <taxon>Ecdysozoa</taxon>
        <taxon>Arthropoda</taxon>
        <taxon>Hexapoda</taxon>
        <taxon>Insecta</taxon>
        <taxon>Pterygota</taxon>
        <taxon>Neoptera</taxon>
        <taxon>Endopterygota</taxon>
        <taxon>Diptera</taxon>
        <taxon>Brachycera</taxon>
        <taxon>Muscomorpha</taxon>
        <taxon>Ephydroidea</taxon>
        <taxon>Drosophilidae</taxon>
        <taxon>Drosophila</taxon>
        <taxon>Sophophora</taxon>
    </lineage>
</organism>
<keyword evidence="9" id="KW-1185">Reference proteome</keyword>
<feature type="active site" description="Proton acceptor" evidence="2">
    <location>
        <position position="196"/>
    </location>
</feature>
<dbReference type="InterPro" id="IPR036291">
    <property type="entry name" value="NAD(P)-bd_dom_sf"/>
</dbReference>
<comment type="cofactor">
    <cofactor evidence="4">
        <name>Mg(2+)</name>
        <dbReference type="ChEBI" id="CHEBI:18420"/>
    </cofactor>
    <cofactor evidence="4">
        <name>Mn(2+)</name>
        <dbReference type="ChEBI" id="CHEBI:29035"/>
    </cofactor>
    <text evidence="4">Divalent metal cations. Prefers magnesium or manganese.</text>
</comment>
<dbReference type="InterPro" id="IPR001891">
    <property type="entry name" value="Malic_OxRdtase"/>
</dbReference>
<feature type="transmembrane region" description="Helical" evidence="5">
    <location>
        <begin position="319"/>
        <end position="340"/>
    </location>
</feature>
<dbReference type="Gene3D" id="3.40.50.10380">
    <property type="entry name" value="Malic enzyme, N-terminal domain"/>
    <property type="match status" value="1"/>
</dbReference>
<gene>
    <name evidence="8" type="ORF">DGUA_6G000927</name>
</gene>
<dbReference type="PANTHER" id="PTHR23406">
    <property type="entry name" value="MALIC ENZYME-RELATED"/>
    <property type="match status" value="1"/>
</dbReference>
<feature type="active site" description="Proton donor" evidence="2">
    <location>
        <position position="125"/>
    </location>
</feature>
<dbReference type="InterPro" id="IPR046346">
    <property type="entry name" value="Aminoacid_DH-like_N_sf"/>
</dbReference>
<feature type="binding site" evidence="3">
    <location>
        <position position="475"/>
    </location>
    <ligand>
        <name>(S)-malate</name>
        <dbReference type="ChEBI" id="CHEBI:15589"/>
    </ligand>
</feature>
<feature type="binding site" evidence="4">
    <location>
        <position position="269"/>
    </location>
    <ligand>
        <name>a divalent metal cation</name>
        <dbReference type="ChEBI" id="CHEBI:60240"/>
    </ligand>
</feature>
<evidence type="ECO:0000259" key="6">
    <source>
        <dbReference type="SMART" id="SM00919"/>
    </source>
</evidence>
<dbReference type="InterPro" id="IPR012302">
    <property type="entry name" value="Malic_NAD-bd"/>
</dbReference>
<dbReference type="PANTHER" id="PTHR23406:SF90">
    <property type="entry name" value="MALIC ENZYME-RELATED"/>
    <property type="match status" value="1"/>
</dbReference>
<dbReference type="AlphaFoldDB" id="A0A3B0IZ88"/>
<dbReference type="Gene3D" id="3.40.50.720">
    <property type="entry name" value="NAD(P)-binding Rossmann-like Domain"/>
    <property type="match status" value="1"/>
</dbReference>
<protein>
    <submittedName>
        <fullName evidence="8">Blast:NADP-dependent malic enzyme, mitochondrial</fullName>
    </submittedName>
</protein>
<accession>A0A3B0IZ88</accession>
<keyword evidence="4" id="KW-0479">Metal-binding</keyword>
<dbReference type="Pfam" id="PF00390">
    <property type="entry name" value="malic"/>
    <property type="match status" value="1"/>
</dbReference>
<evidence type="ECO:0000256" key="5">
    <source>
        <dbReference type="SAM" id="Phobius"/>
    </source>
</evidence>
<feature type="domain" description="Malic enzyme N-terminal" evidence="7">
    <location>
        <begin position="102"/>
        <end position="283"/>
    </location>
</feature>
<keyword evidence="5" id="KW-0812">Transmembrane</keyword>
<feature type="binding site" evidence="4">
    <location>
        <position position="268"/>
    </location>
    <ligand>
        <name>a divalent metal cation</name>
        <dbReference type="ChEBI" id="CHEBI:60240"/>
    </ligand>
</feature>
<dbReference type="PIRSF" id="PIRSF000106">
    <property type="entry name" value="ME"/>
    <property type="match status" value="1"/>
</dbReference>
<proteinExistence type="inferred from homology"/>
<dbReference type="CDD" id="cd05312">
    <property type="entry name" value="NAD_bind_1_malic_enz"/>
    <property type="match status" value="1"/>
</dbReference>
<feature type="binding site" evidence="3">
    <location>
        <position position="431"/>
    </location>
    <ligand>
        <name>(S)-malate</name>
        <dbReference type="ChEBI" id="CHEBI:15589"/>
    </ligand>
</feature>
<feature type="binding site" evidence="4">
    <location>
        <position position="292"/>
    </location>
    <ligand>
        <name>a divalent metal cation</name>
        <dbReference type="ChEBI" id="CHEBI:60240"/>
    </ligand>
</feature>
<dbReference type="STRING" id="7266.A0A3B0IZ88"/>
<dbReference type="GO" id="GO:0051287">
    <property type="term" value="F:NAD binding"/>
    <property type="evidence" value="ECO:0007669"/>
    <property type="project" value="InterPro"/>
</dbReference>
<feature type="domain" description="Malic enzyme NAD-binding" evidence="6">
    <location>
        <begin position="293"/>
        <end position="544"/>
    </location>
</feature>